<keyword evidence="4" id="KW-1185">Reference proteome</keyword>
<dbReference type="RefSeq" id="WP_110500924.1">
    <property type="nucleotide sequence ID" value="NZ_QJVD01000009.1"/>
</dbReference>
<dbReference type="OrthoDB" id="4869995at2"/>
<keyword evidence="2" id="KW-0812">Transmembrane</keyword>
<dbReference type="AlphaFoldDB" id="A0A2V5L7L8"/>
<evidence type="ECO:0000256" key="2">
    <source>
        <dbReference type="SAM" id="Phobius"/>
    </source>
</evidence>
<comment type="caution">
    <text evidence="3">The sequence shown here is derived from an EMBL/GenBank/DDBJ whole genome shotgun (WGS) entry which is preliminary data.</text>
</comment>
<evidence type="ECO:0000313" key="3">
    <source>
        <dbReference type="EMBL" id="PYI67485.1"/>
    </source>
</evidence>
<feature type="transmembrane region" description="Helical" evidence="2">
    <location>
        <begin position="36"/>
        <end position="60"/>
    </location>
</feature>
<protein>
    <recommendedName>
        <fullName evidence="5">Tetratricopeptide repeat protein</fullName>
    </recommendedName>
</protein>
<evidence type="ECO:0008006" key="5">
    <source>
        <dbReference type="Google" id="ProtNLM"/>
    </source>
</evidence>
<gene>
    <name evidence="3" type="ORF">CVV68_10365</name>
</gene>
<feature type="region of interest" description="Disordered" evidence="1">
    <location>
        <begin position="193"/>
        <end position="262"/>
    </location>
</feature>
<accession>A0A2V5L7L8</accession>
<evidence type="ECO:0000313" key="4">
    <source>
        <dbReference type="Proteomes" id="UP000247832"/>
    </source>
</evidence>
<dbReference type="EMBL" id="QJVD01000009">
    <property type="protein sequence ID" value="PYI67485.1"/>
    <property type="molecule type" value="Genomic_DNA"/>
</dbReference>
<sequence>MSIPTTSAPIAVPVAANGPAAVTSCAEALRHRRRKLLLFSTPVLLLALLLACKLLSLPIFAGQAAHSFGLGNGDGTLRAARVMGAANVVERWKAPFAAGDGHVLRGEYPAARDEFAAALALAPEAAACKVRVNLVLTLEQLGDAAAKAGDPASAANHFRAGASEVAQAPRGCFIPHEGGNKDGEGDRLRQAGERLAEKQRSRAQAGDQAQSGKAEDPSGVPAPPQNKIDQLDNRGQGAQRQRAKGLQQRGDQDPPAEYGKPW</sequence>
<proteinExistence type="predicted"/>
<name>A0A2V5L7L8_9MICC</name>
<evidence type="ECO:0000256" key="1">
    <source>
        <dbReference type="SAM" id="MobiDB-lite"/>
    </source>
</evidence>
<dbReference type="Proteomes" id="UP000247832">
    <property type="component" value="Unassembled WGS sequence"/>
</dbReference>
<organism evidence="3 4">
    <name type="scientific">Arthrobacter livingstonensis</name>
    <dbReference type="NCBI Taxonomy" id="670078"/>
    <lineage>
        <taxon>Bacteria</taxon>
        <taxon>Bacillati</taxon>
        <taxon>Actinomycetota</taxon>
        <taxon>Actinomycetes</taxon>
        <taxon>Micrococcales</taxon>
        <taxon>Micrococcaceae</taxon>
        <taxon>Arthrobacter</taxon>
    </lineage>
</organism>
<keyword evidence="2" id="KW-1133">Transmembrane helix</keyword>
<reference evidence="3 4" key="1">
    <citation type="submission" date="2018-05" db="EMBL/GenBank/DDBJ databases">
        <title>Genetic diversity of glacier-inhabiting Cryobacterium bacteria in China and description of Cryobacterium mengkeensis sp. nov. and Arthrobacter glacialis sp. nov.</title>
        <authorList>
            <person name="Liu Q."/>
            <person name="Xin Y.-H."/>
        </authorList>
    </citation>
    <scope>NUCLEOTIDE SEQUENCE [LARGE SCALE GENOMIC DNA]</scope>
    <source>
        <strain evidence="3 4">LI2</strain>
    </source>
</reference>
<keyword evidence="2" id="KW-0472">Membrane</keyword>